<protein>
    <submittedName>
        <fullName evidence="6">DNA-binding transcriptional LysR family regulator</fullName>
    </submittedName>
</protein>
<dbReference type="GO" id="GO:0003677">
    <property type="term" value="F:DNA binding"/>
    <property type="evidence" value="ECO:0007669"/>
    <property type="project" value="UniProtKB-KW"/>
</dbReference>
<dbReference type="InterPro" id="IPR036388">
    <property type="entry name" value="WH-like_DNA-bd_sf"/>
</dbReference>
<organism evidence="6 7">
    <name type="scientific">Allonocardiopsis opalescens</name>
    <dbReference type="NCBI Taxonomy" id="1144618"/>
    <lineage>
        <taxon>Bacteria</taxon>
        <taxon>Bacillati</taxon>
        <taxon>Actinomycetota</taxon>
        <taxon>Actinomycetes</taxon>
        <taxon>Streptosporangiales</taxon>
        <taxon>Allonocardiopsis</taxon>
    </lineage>
</organism>
<dbReference type="PRINTS" id="PR00039">
    <property type="entry name" value="HTHLYSR"/>
</dbReference>
<gene>
    <name evidence="6" type="ORF">CLV72_109315</name>
</gene>
<evidence type="ECO:0000256" key="2">
    <source>
        <dbReference type="ARBA" id="ARBA00023015"/>
    </source>
</evidence>
<dbReference type="RefSeq" id="WP_106252040.1">
    <property type="nucleotide sequence ID" value="NZ_PVZC01000009.1"/>
</dbReference>
<dbReference type="InterPro" id="IPR000847">
    <property type="entry name" value="LysR_HTH_N"/>
</dbReference>
<evidence type="ECO:0000313" key="6">
    <source>
        <dbReference type="EMBL" id="PRX95704.1"/>
    </source>
</evidence>
<dbReference type="PANTHER" id="PTHR30346">
    <property type="entry name" value="TRANSCRIPTIONAL DUAL REGULATOR HCAR-RELATED"/>
    <property type="match status" value="1"/>
</dbReference>
<dbReference type="AlphaFoldDB" id="A0A2T0PVZ2"/>
<dbReference type="Pfam" id="PF03466">
    <property type="entry name" value="LysR_substrate"/>
    <property type="match status" value="1"/>
</dbReference>
<keyword evidence="7" id="KW-1185">Reference proteome</keyword>
<evidence type="ECO:0000256" key="4">
    <source>
        <dbReference type="ARBA" id="ARBA00023163"/>
    </source>
</evidence>
<keyword evidence="4" id="KW-0804">Transcription</keyword>
<keyword evidence="3 6" id="KW-0238">DNA-binding</keyword>
<dbReference type="Proteomes" id="UP000237846">
    <property type="component" value="Unassembled WGS sequence"/>
</dbReference>
<evidence type="ECO:0000256" key="1">
    <source>
        <dbReference type="ARBA" id="ARBA00009437"/>
    </source>
</evidence>
<dbReference type="PROSITE" id="PS50931">
    <property type="entry name" value="HTH_LYSR"/>
    <property type="match status" value="1"/>
</dbReference>
<dbReference type="SUPFAM" id="SSF53850">
    <property type="entry name" value="Periplasmic binding protein-like II"/>
    <property type="match status" value="1"/>
</dbReference>
<dbReference type="PANTHER" id="PTHR30346:SF28">
    <property type="entry name" value="HTH-TYPE TRANSCRIPTIONAL REGULATOR CYNR"/>
    <property type="match status" value="1"/>
</dbReference>
<dbReference type="SUPFAM" id="SSF46785">
    <property type="entry name" value="Winged helix' DNA-binding domain"/>
    <property type="match status" value="1"/>
</dbReference>
<dbReference type="Gene3D" id="3.40.190.290">
    <property type="match status" value="1"/>
</dbReference>
<dbReference type="EMBL" id="PVZC01000009">
    <property type="protein sequence ID" value="PRX95704.1"/>
    <property type="molecule type" value="Genomic_DNA"/>
</dbReference>
<dbReference type="Pfam" id="PF00126">
    <property type="entry name" value="HTH_1"/>
    <property type="match status" value="1"/>
</dbReference>
<dbReference type="CDD" id="cd08434">
    <property type="entry name" value="PBP2_GltC_like"/>
    <property type="match status" value="1"/>
</dbReference>
<dbReference type="InterPro" id="IPR005119">
    <property type="entry name" value="LysR_subst-bd"/>
</dbReference>
<dbReference type="GO" id="GO:0032993">
    <property type="term" value="C:protein-DNA complex"/>
    <property type="evidence" value="ECO:0007669"/>
    <property type="project" value="TreeGrafter"/>
</dbReference>
<feature type="domain" description="HTH lysR-type" evidence="5">
    <location>
        <begin position="16"/>
        <end position="69"/>
    </location>
</feature>
<dbReference type="GO" id="GO:0003700">
    <property type="term" value="F:DNA-binding transcription factor activity"/>
    <property type="evidence" value="ECO:0007669"/>
    <property type="project" value="InterPro"/>
</dbReference>
<comment type="caution">
    <text evidence="6">The sequence shown here is derived from an EMBL/GenBank/DDBJ whole genome shotgun (WGS) entry which is preliminary data.</text>
</comment>
<dbReference type="OrthoDB" id="3181812at2"/>
<dbReference type="InterPro" id="IPR036390">
    <property type="entry name" value="WH_DNA-bd_sf"/>
</dbReference>
<name>A0A2T0PVZ2_9ACTN</name>
<sequence>MDELSTADGLDALAPLLRLFASAAAHEHVTRAAAELGLPQPTVSRRLERMQRELGATLLERTGRGVRLTRAGALLLPRVRRALDELELGLAEIAAAGSPEHGRVALAFLPTLGAQVVPALIRGFRADHPRVRFTLMQDPSAVVLSRLREGAVDLALTSPLPSGPGLRSQVLHVQPLVLLVPEDHPLAGRRSVALAEAAGESFVGFKHGIGLRQITDELCRAAGFEPELAFEGEDADTVRGLVAVGLGVAVLPRQRRRRPGTAALAITDPPAARTLGLVWRSSALEPAVVAAFRDFVLAEGARLTAGLT</sequence>
<evidence type="ECO:0000313" key="7">
    <source>
        <dbReference type="Proteomes" id="UP000237846"/>
    </source>
</evidence>
<reference evidence="6 7" key="1">
    <citation type="submission" date="2018-03" db="EMBL/GenBank/DDBJ databases">
        <title>Genomic Encyclopedia of Archaeal and Bacterial Type Strains, Phase II (KMG-II): from individual species to whole genera.</title>
        <authorList>
            <person name="Goeker M."/>
        </authorList>
    </citation>
    <scope>NUCLEOTIDE SEQUENCE [LARGE SCALE GENOMIC DNA]</scope>
    <source>
        <strain evidence="6 7">DSM 45601</strain>
    </source>
</reference>
<evidence type="ECO:0000256" key="3">
    <source>
        <dbReference type="ARBA" id="ARBA00023125"/>
    </source>
</evidence>
<proteinExistence type="inferred from homology"/>
<evidence type="ECO:0000259" key="5">
    <source>
        <dbReference type="PROSITE" id="PS50931"/>
    </source>
</evidence>
<comment type="similarity">
    <text evidence="1">Belongs to the LysR transcriptional regulatory family.</text>
</comment>
<dbReference type="Gene3D" id="1.10.10.10">
    <property type="entry name" value="Winged helix-like DNA-binding domain superfamily/Winged helix DNA-binding domain"/>
    <property type="match status" value="1"/>
</dbReference>
<dbReference type="FunFam" id="1.10.10.10:FF:000001">
    <property type="entry name" value="LysR family transcriptional regulator"/>
    <property type="match status" value="1"/>
</dbReference>
<keyword evidence="2" id="KW-0805">Transcription regulation</keyword>
<accession>A0A2T0PVZ2</accession>